<dbReference type="RefSeq" id="WP_092468609.1">
    <property type="nucleotide sequence ID" value="NZ_FNCZ01000005.1"/>
</dbReference>
<gene>
    <name evidence="3" type="ORF">SAMN04489796_10548</name>
</gene>
<dbReference type="AlphaFoldDB" id="A0A1G8G035"/>
<dbReference type="PANTHER" id="PTHR46401:SF2">
    <property type="entry name" value="GLYCOSYLTRANSFERASE WBBK-RELATED"/>
    <property type="match status" value="1"/>
</dbReference>
<keyword evidence="4" id="KW-1185">Reference proteome</keyword>
<accession>A0A1G8G035</accession>
<dbReference type="OrthoDB" id="1395864at2"/>
<dbReference type="GO" id="GO:0016757">
    <property type="term" value="F:glycosyltransferase activity"/>
    <property type="evidence" value="ECO:0007669"/>
    <property type="project" value="InterPro"/>
</dbReference>
<dbReference type="CDD" id="cd03801">
    <property type="entry name" value="GT4_PimA-like"/>
    <property type="match status" value="1"/>
</dbReference>
<organism evidence="3 4">
    <name type="scientific">Winogradskyella thalassocola</name>
    <dbReference type="NCBI Taxonomy" id="262004"/>
    <lineage>
        <taxon>Bacteria</taxon>
        <taxon>Pseudomonadati</taxon>
        <taxon>Bacteroidota</taxon>
        <taxon>Flavobacteriia</taxon>
        <taxon>Flavobacteriales</taxon>
        <taxon>Flavobacteriaceae</taxon>
        <taxon>Winogradskyella</taxon>
    </lineage>
</organism>
<protein>
    <submittedName>
        <fullName evidence="3">Glycosyl transferases group 1</fullName>
    </submittedName>
</protein>
<dbReference type="GO" id="GO:0009103">
    <property type="term" value="P:lipopolysaccharide biosynthetic process"/>
    <property type="evidence" value="ECO:0007669"/>
    <property type="project" value="TreeGrafter"/>
</dbReference>
<evidence type="ECO:0000313" key="3">
    <source>
        <dbReference type="EMBL" id="SDH87700.1"/>
    </source>
</evidence>
<proteinExistence type="predicted"/>
<name>A0A1G8G035_9FLAO</name>
<dbReference type="EMBL" id="FNCZ01000005">
    <property type="protein sequence ID" value="SDH87700.1"/>
    <property type="molecule type" value="Genomic_DNA"/>
</dbReference>
<dbReference type="InterPro" id="IPR001296">
    <property type="entry name" value="Glyco_trans_1"/>
</dbReference>
<evidence type="ECO:0000259" key="2">
    <source>
        <dbReference type="Pfam" id="PF00534"/>
    </source>
</evidence>
<dbReference type="STRING" id="262004.SAMN04489796_10548"/>
<evidence type="ECO:0000256" key="1">
    <source>
        <dbReference type="ARBA" id="ARBA00022679"/>
    </source>
</evidence>
<evidence type="ECO:0000313" key="4">
    <source>
        <dbReference type="Proteomes" id="UP000199492"/>
    </source>
</evidence>
<sequence>MKLVIISHTEHYQKSDGSIVGWGPTVTEINHLTAIFDDIVHLGMLYAGEPPASALPYTSSKIKFVNIPVVGGTGLKNKLKIITAAPKTMQLVNRYVSASDYFQLRTPTGIGVYLIPYLTWFTRTPGWYKYAGNWKQTSAPLGYAFQRWFLKKQSRKVTINGAWNDQPQHCETFENPCLTKADLAFGKAIMSTKRMVNPINFCYVGRLETPKGVGRIIEAVTALKSEDKAKLGTIHLVGDGAERKDFETQAALSGVNFKFHGFLSRHSVVEIYKVCHGFLMPTTASEGFPKVLAEAMNFGCVPIVSNISSIGQYIKTDETGFVLLDINTDALSALITDFANLPANDYLRLVSNGQDVVKRFTFAYYNDHIKQAILN</sequence>
<dbReference type="SUPFAM" id="SSF53756">
    <property type="entry name" value="UDP-Glycosyltransferase/glycogen phosphorylase"/>
    <property type="match status" value="1"/>
</dbReference>
<dbReference type="Gene3D" id="3.40.50.2000">
    <property type="entry name" value="Glycogen Phosphorylase B"/>
    <property type="match status" value="1"/>
</dbReference>
<dbReference type="PANTHER" id="PTHR46401">
    <property type="entry name" value="GLYCOSYLTRANSFERASE WBBK-RELATED"/>
    <property type="match status" value="1"/>
</dbReference>
<feature type="domain" description="Glycosyl transferase family 1" evidence="2">
    <location>
        <begin position="198"/>
        <end position="354"/>
    </location>
</feature>
<reference evidence="4" key="1">
    <citation type="submission" date="2016-10" db="EMBL/GenBank/DDBJ databases">
        <authorList>
            <person name="Varghese N."/>
            <person name="Submissions S."/>
        </authorList>
    </citation>
    <scope>NUCLEOTIDE SEQUENCE [LARGE SCALE GENOMIC DNA]</scope>
    <source>
        <strain evidence="4">DSM 15363</strain>
    </source>
</reference>
<dbReference type="Pfam" id="PF00534">
    <property type="entry name" value="Glycos_transf_1"/>
    <property type="match status" value="1"/>
</dbReference>
<dbReference type="Proteomes" id="UP000199492">
    <property type="component" value="Unassembled WGS sequence"/>
</dbReference>
<keyword evidence="1 3" id="KW-0808">Transferase</keyword>